<dbReference type="InterPro" id="IPR046457">
    <property type="entry name" value="PMI_typeI_cat"/>
</dbReference>
<evidence type="ECO:0000256" key="10">
    <source>
        <dbReference type="PIRSR" id="PIRSR001480-2"/>
    </source>
</evidence>
<proteinExistence type="inferred from homology"/>
<accession>A0A3B0MGJ0</accession>
<dbReference type="PIRSF" id="PIRSF001480">
    <property type="entry name" value="Mannose-6-phosphate_isomerase"/>
    <property type="match status" value="1"/>
</dbReference>
<comment type="similarity">
    <text evidence="2">Belongs to the mannose-6-phosphate isomerase type 1 family.</text>
</comment>
<dbReference type="InterPro" id="IPR011051">
    <property type="entry name" value="RmlC_Cupin_sf"/>
</dbReference>
<evidence type="ECO:0000256" key="3">
    <source>
        <dbReference type="ARBA" id="ARBA00011956"/>
    </source>
</evidence>
<dbReference type="PANTHER" id="PTHR10309">
    <property type="entry name" value="MANNOSE-6-PHOSPHATE ISOMERASE"/>
    <property type="match status" value="1"/>
</dbReference>
<dbReference type="Gene3D" id="1.10.441.10">
    <property type="entry name" value="Phosphomannose Isomerase, domain 2"/>
    <property type="match status" value="1"/>
</dbReference>
<dbReference type="PROSITE" id="PS00965">
    <property type="entry name" value="PMI_I_1"/>
    <property type="match status" value="1"/>
</dbReference>
<dbReference type="InterPro" id="IPR018050">
    <property type="entry name" value="Pmannose_isomerase-type1_CS"/>
</dbReference>
<evidence type="ECO:0000256" key="8">
    <source>
        <dbReference type="ARBA" id="ARBA00030762"/>
    </source>
</evidence>
<protein>
    <recommendedName>
        <fullName evidence="3">mannose-6-phosphate isomerase</fullName>
        <ecNumber evidence="3">5.3.1.8</ecNumber>
    </recommendedName>
    <alternativeName>
        <fullName evidence="7">Phosphohexomutase</fullName>
    </alternativeName>
    <alternativeName>
        <fullName evidence="8">Phosphomannose isomerase</fullName>
    </alternativeName>
</protein>
<dbReference type="PANTHER" id="PTHR10309:SF0">
    <property type="entry name" value="MANNOSE-6-PHOSPHATE ISOMERASE"/>
    <property type="match status" value="1"/>
</dbReference>
<feature type="binding site" evidence="10">
    <location>
        <position position="100"/>
    </location>
    <ligand>
        <name>Zn(2+)</name>
        <dbReference type="ChEBI" id="CHEBI:29105"/>
    </ligand>
</feature>
<dbReference type="InterPro" id="IPR049071">
    <property type="entry name" value="MPI_cupin_dom"/>
</dbReference>
<evidence type="ECO:0000259" key="12">
    <source>
        <dbReference type="Pfam" id="PF20512"/>
    </source>
</evidence>
<evidence type="ECO:0000313" key="14">
    <source>
        <dbReference type="EMBL" id="SSW95139.1"/>
    </source>
</evidence>
<dbReference type="InterPro" id="IPR001250">
    <property type="entry name" value="Man6P_Isoase-1"/>
</dbReference>
<feature type="binding site" evidence="10">
    <location>
        <position position="98"/>
    </location>
    <ligand>
        <name>Zn(2+)</name>
        <dbReference type="ChEBI" id="CHEBI:29105"/>
    </ligand>
</feature>
<dbReference type="EC" id="5.3.1.8" evidence="3"/>
<dbReference type="EMBL" id="UFQR01000003">
    <property type="protein sequence ID" value="SSW95139.1"/>
    <property type="molecule type" value="Genomic_DNA"/>
</dbReference>
<dbReference type="GO" id="GO:0005829">
    <property type="term" value="C:cytosol"/>
    <property type="evidence" value="ECO:0007669"/>
    <property type="project" value="TreeGrafter"/>
</dbReference>
<dbReference type="InterPro" id="IPR016305">
    <property type="entry name" value="Mannose-6-P_Isomerase"/>
</dbReference>
<keyword evidence="4 10" id="KW-0479">Metal-binding</keyword>
<dbReference type="InterPro" id="IPR014710">
    <property type="entry name" value="RmlC-like_jellyroll"/>
</dbReference>
<dbReference type="Pfam" id="PF20512">
    <property type="entry name" value="PMI_typeI_hel"/>
    <property type="match status" value="1"/>
</dbReference>
<keyword evidence="5 10" id="KW-0862">Zinc</keyword>
<keyword evidence="6 14" id="KW-0413">Isomerase</keyword>
<dbReference type="GO" id="GO:0008270">
    <property type="term" value="F:zinc ion binding"/>
    <property type="evidence" value="ECO:0007669"/>
    <property type="project" value="InterPro"/>
</dbReference>
<evidence type="ECO:0000256" key="5">
    <source>
        <dbReference type="ARBA" id="ARBA00022833"/>
    </source>
</evidence>
<dbReference type="AlphaFoldDB" id="A0A3B0MGJ0"/>
<sequence length="391" mass="43938">MFKMINKIQHYDWGSKDALTKLYHIKNPQHLPMAELWMGAHPKASSMVEDLNSQQKILLDKLIATDPSYYLGDKIAQKFHRLPFLFKVLCAAQPLSIQVHPDKIAAEVGFKRENAAGIALDCLNRNYKDDNHKPELIYALTPFKALNSFRPLKEIANLLLPIAQASPVIQLFLKTPTETLLAQLFKHLLSLTTKEKQPLLAALKSVLQQEKGEPWSTIEKMLPLYPENNGLFAPLLLNIIELQPVESMFLYARTPHAYIEGVGLEVMANSDNVLRAGLTNKHIDIAELLANLDFIAKPCDTLLLQPNIHNNEFCYPIPVDDFAFSLYLIDSQLTTIANNSATILFCVEGKISITSENQTAEILSGESIFISASERQIMLNGKGKLARVFNY</sequence>
<feature type="binding site" evidence="10">
    <location>
        <position position="256"/>
    </location>
    <ligand>
        <name>Zn(2+)</name>
        <dbReference type="ChEBI" id="CHEBI:29105"/>
    </ligand>
</feature>
<dbReference type="NCBIfam" id="TIGR00218">
    <property type="entry name" value="manA"/>
    <property type="match status" value="1"/>
</dbReference>
<dbReference type="SUPFAM" id="SSF51182">
    <property type="entry name" value="RmlC-like cupins"/>
    <property type="match status" value="1"/>
</dbReference>
<evidence type="ECO:0000256" key="6">
    <source>
        <dbReference type="ARBA" id="ARBA00023235"/>
    </source>
</evidence>
<evidence type="ECO:0000256" key="7">
    <source>
        <dbReference type="ARBA" id="ARBA00029741"/>
    </source>
</evidence>
<comment type="cofactor">
    <cofactor evidence="10">
        <name>Zn(2+)</name>
        <dbReference type="ChEBI" id="CHEBI:29105"/>
    </cofactor>
    <text evidence="10">Binds 1 zinc ion per subunit.</text>
</comment>
<dbReference type="GO" id="GO:0009298">
    <property type="term" value="P:GDP-mannose biosynthetic process"/>
    <property type="evidence" value="ECO:0007669"/>
    <property type="project" value="InterPro"/>
</dbReference>
<dbReference type="PRINTS" id="PR00714">
    <property type="entry name" value="MAN6PISMRASE"/>
</dbReference>
<dbReference type="GO" id="GO:0005975">
    <property type="term" value="P:carbohydrate metabolic process"/>
    <property type="evidence" value="ECO:0007669"/>
    <property type="project" value="InterPro"/>
</dbReference>
<dbReference type="CDD" id="cd07011">
    <property type="entry name" value="cupin_PMI_type_I_N"/>
    <property type="match status" value="1"/>
</dbReference>
<dbReference type="Gene3D" id="2.60.120.10">
    <property type="entry name" value="Jelly Rolls"/>
    <property type="match status" value="2"/>
</dbReference>
<dbReference type="GO" id="GO:0004476">
    <property type="term" value="F:mannose-6-phosphate isomerase activity"/>
    <property type="evidence" value="ECO:0007669"/>
    <property type="project" value="UniProtKB-EC"/>
</dbReference>
<dbReference type="Pfam" id="PF20511">
    <property type="entry name" value="PMI_typeI_cat"/>
    <property type="match status" value="1"/>
</dbReference>
<feature type="binding site" evidence="10">
    <location>
        <position position="135"/>
    </location>
    <ligand>
        <name>Zn(2+)</name>
        <dbReference type="ChEBI" id="CHEBI:29105"/>
    </ligand>
</feature>
<dbReference type="NCBIfam" id="NF011710">
    <property type="entry name" value="PRK15131.1"/>
    <property type="match status" value="1"/>
</dbReference>
<feature type="active site" evidence="9">
    <location>
        <position position="275"/>
    </location>
</feature>
<feature type="domain" description="Mannose-6-phosphate isomerase cupin" evidence="13">
    <location>
        <begin position="315"/>
        <end position="390"/>
    </location>
</feature>
<organism evidence="14">
    <name type="scientific">Arsenophonus endosymbiont of Trialeurodes vaporariorum</name>
    <dbReference type="NCBI Taxonomy" id="235567"/>
    <lineage>
        <taxon>Bacteria</taxon>
        <taxon>Pseudomonadati</taxon>
        <taxon>Pseudomonadota</taxon>
        <taxon>Gammaproteobacteria</taxon>
        <taxon>Enterobacterales</taxon>
        <taxon>Morganellaceae</taxon>
        <taxon>Arsenophonus</taxon>
    </lineage>
</organism>
<dbReference type="InterPro" id="IPR046458">
    <property type="entry name" value="PMI_typeI_hel"/>
</dbReference>
<evidence type="ECO:0000256" key="4">
    <source>
        <dbReference type="ARBA" id="ARBA00022723"/>
    </source>
</evidence>
<evidence type="ECO:0000256" key="1">
    <source>
        <dbReference type="ARBA" id="ARBA00000757"/>
    </source>
</evidence>
<gene>
    <name evidence="14" type="primary">manA</name>
    <name evidence="14" type="ORF">ARTV_0880</name>
</gene>
<feature type="domain" description="Phosphomannose isomerase type I helical insertion" evidence="12">
    <location>
        <begin position="177"/>
        <end position="237"/>
    </location>
</feature>
<feature type="domain" description="Phosphomannose isomerase type I catalytic" evidence="11">
    <location>
        <begin position="1"/>
        <end position="152"/>
    </location>
</feature>
<evidence type="ECO:0000259" key="13">
    <source>
        <dbReference type="Pfam" id="PF21621"/>
    </source>
</evidence>
<name>A0A3B0MGJ0_9GAMM</name>
<evidence type="ECO:0000259" key="11">
    <source>
        <dbReference type="Pfam" id="PF20511"/>
    </source>
</evidence>
<comment type="catalytic activity">
    <reaction evidence="1">
        <text>D-mannose 6-phosphate = D-fructose 6-phosphate</text>
        <dbReference type="Rhea" id="RHEA:12356"/>
        <dbReference type="ChEBI" id="CHEBI:58735"/>
        <dbReference type="ChEBI" id="CHEBI:61527"/>
        <dbReference type="EC" id="5.3.1.8"/>
    </reaction>
</comment>
<dbReference type="Pfam" id="PF21621">
    <property type="entry name" value="MPI_cupin_dom"/>
    <property type="match status" value="1"/>
</dbReference>
<reference evidence="14" key="1">
    <citation type="submission" date="2018-04" db="EMBL/GenBank/DDBJ databases">
        <authorList>
            <person name="Go L.Y."/>
            <person name="Mitchell J.A."/>
        </authorList>
    </citation>
    <scope>NUCLEOTIDE SEQUENCE</scope>
    <source>
        <strain evidence="14">ARTV</strain>
    </source>
</reference>
<evidence type="ECO:0000256" key="2">
    <source>
        <dbReference type="ARBA" id="ARBA00010772"/>
    </source>
</evidence>
<evidence type="ECO:0000256" key="9">
    <source>
        <dbReference type="PIRSR" id="PIRSR001480-1"/>
    </source>
</evidence>